<evidence type="ECO:0000256" key="9">
    <source>
        <dbReference type="PROSITE-ProRule" id="PRU01091"/>
    </source>
</evidence>
<proteinExistence type="predicted"/>
<dbReference type="Gene3D" id="3.40.50.2300">
    <property type="match status" value="1"/>
</dbReference>
<evidence type="ECO:0000256" key="2">
    <source>
        <dbReference type="ARBA" id="ARBA00022553"/>
    </source>
</evidence>
<dbReference type="CDD" id="cd17574">
    <property type="entry name" value="REC_OmpR"/>
    <property type="match status" value="1"/>
</dbReference>
<dbReference type="GO" id="GO:0000156">
    <property type="term" value="F:phosphorelay response regulator activity"/>
    <property type="evidence" value="ECO:0007669"/>
    <property type="project" value="TreeGrafter"/>
</dbReference>
<keyword evidence="4" id="KW-0805">Transcription regulation</keyword>
<dbReference type="InterPro" id="IPR016032">
    <property type="entry name" value="Sig_transdc_resp-reg_C-effctor"/>
</dbReference>
<evidence type="ECO:0000259" key="11">
    <source>
        <dbReference type="PROSITE" id="PS51755"/>
    </source>
</evidence>
<dbReference type="Gene3D" id="6.10.250.690">
    <property type="match status" value="1"/>
</dbReference>
<gene>
    <name evidence="12" type="ORF">IAD36_02460</name>
</gene>
<dbReference type="GO" id="GO:0000976">
    <property type="term" value="F:transcription cis-regulatory region binding"/>
    <property type="evidence" value="ECO:0007669"/>
    <property type="project" value="TreeGrafter"/>
</dbReference>
<dbReference type="EMBL" id="DVHH01000066">
    <property type="protein sequence ID" value="HIR54448.1"/>
    <property type="molecule type" value="Genomic_DNA"/>
</dbReference>
<dbReference type="InterPro" id="IPR001867">
    <property type="entry name" value="OmpR/PhoB-type_DNA-bd"/>
</dbReference>
<protein>
    <recommendedName>
        <fullName evidence="1">Stage 0 sporulation protein A homolog</fullName>
    </recommendedName>
</protein>
<dbReference type="AlphaFoldDB" id="A0A9D1DKI0"/>
<dbReference type="CDD" id="cd00383">
    <property type="entry name" value="trans_reg_C"/>
    <property type="match status" value="1"/>
</dbReference>
<feature type="domain" description="Response regulatory" evidence="10">
    <location>
        <begin position="4"/>
        <end position="118"/>
    </location>
</feature>
<dbReference type="SMART" id="SM00448">
    <property type="entry name" value="REC"/>
    <property type="match status" value="1"/>
</dbReference>
<dbReference type="GO" id="GO:0032993">
    <property type="term" value="C:protein-DNA complex"/>
    <property type="evidence" value="ECO:0007669"/>
    <property type="project" value="TreeGrafter"/>
</dbReference>
<reference evidence="12" key="2">
    <citation type="journal article" date="2021" name="PeerJ">
        <title>Extensive microbial diversity within the chicken gut microbiome revealed by metagenomics and culture.</title>
        <authorList>
            <person name="Gilroy R."/>
            <person name="Ravi A."/>
            <person name="Getino M."/>
            <person name="Pursley I."/>
            <person name="Horton D.L."/>
            <person name="Alikhan N.F."/>
            <person name="Baker D."/>
            <person name="Gharbi K."/>
            <person name="Hall N."/>
            <person name="Watson M."/>
            <person name="Adriaenssens E.M."/>
            <person name="Foster-Nyarko E."/>
            <person name="Jarju S."/>
            <person name="Secka A."/>
            <person name="Antonio M."/>
            <person name="Oren A."/>
            <person name="Chaudhuri R.R."/>
            <person name="La Ragione R."/>
            <person name="Hildebrand F."/>
            <person name="Pallen M.J."/>
        </authorList>
    </citation>
    <scope>NUCLEOTIDE SEQUENCE</scope>
    <source>
        <strain evidence="12">ChiGjej3B3-7149</strain>
    </source>
</reference>
<dbReference type="SUPFAM" id="SSF52172">
    <property type="entry name" value="CheY-like"/>
    <property type="match status" value="1"/>
</dbReference>
<evidence type="ECO:0000256" key="6">
    <source>
        <dbReference type="ARBA" id="ARBA00023163"/>
    </source>
</evidence>
<dbReference type="SMART" id="SM00862">
    <property type="entry name" value="Trans_reg_C"/>
    <property type="match status" value="1"/>
</dbReference>
<dbReference type="PANTHER" id="PTHR48111:SF40">
    <property type="entry name" value="PHOSPHATE REGULON TRANSCRIPTIONAL REGULATORY PROTEIN PHOB"/>
    <property type="match status" value="1"/>
</dbReference>
<evidence type="ECO:0000313" key="13">
    <source>
        <dbReference type="Proteomes" id="UP000824238"/>
    </source>
</evidence>
<dbReference type="InterPro" id="IPR001789">
    <property type="entry name" value="Sig_transdc_resp-reg_receiver"/>
</dbReference>
<dbReference type="Gene3D" id="1.10.10.10">
    <property type="entry name" value="Winged helix-like DNA-binding domain superfamily/Winged helix DNA-binding domain"/>
    <property type="match status" value="1"/>
</dbReference>
<dbReference type="Proteomes" id="UP000824238">
    <property type="component" value="Unassembled WGS sequence"/>
</dbReference>
<evidence type="ECO:0000313" key="12">
    <source>
        <dbReference type="EMBL" id="HIR54448.1"/>
    </source>
</evidence>
<dbReference type="InterPro" id="IPR036388">
    <property type="entry name" value="WH-like_DNA-bd_sf"/>
</dbReference>
<keyword evidence="6" id="KW-0804">Transcription</keyword>
<dbReference type="InterPro" id="IPR039420">
    <property type="entry name" value="WalR-like"/>
</dbReference>
<evidence type="ECO:0000256" key="4">
    <source>
        <dbReference type="ARBA" id="ARBA00023015"/>
    </source>
</evidence>
<organism evidence="12 13">
    <name type="scientific">Candidatus Scatomorpha intestinigallinarum</name>
    <dbReference type="NCBI Taxonomy" id="2840923"/>
    <lineage>
        <taxon>Bacteria</taxon>
        <taxon>Bacillati</taxon>
        <taxon>Bacillota</taxon>
        <taxon>Clostridia</taxon>
        <taxon>Eubacteriales</taxon>
        <taxon>Candidatus Scatomorpha</taxon>
    </lineage>
</organism>
<evidence type="ECO:0000256" key="3">
    <source>
        <dbReference type="ARBA" id="ARBA00023012"/>
    </source>
</evidence>
<feature type="domain" description="OmpR/PhoB-type" evidence="11">
    <location>
        <begin position="133"/>
        <end position="232"/>
    </location>
</feature>
<keyword evidence="2 8" id="KW-0597">Phosphoprotein</keyword>
<reference evidence="12" key="1">
    <citation type="submission" date="2020-10" db="EMBL/GenBank/DDBJ databases">
        <authorList>
            <person name="Gilroy R."/>
        </authorList>
    </citation>
    <scope>NUCLEOTIDE SEQUENCE</scope>
    <source>
        <strain evidence="12">ChiGjej3B3-7149</strain>
    </source>
</reference>
<dbReference type="FunFam" id="3.40.50.2300:FF:000001">
    <property type="entry name" value="DNA-binding response regulator PhoB"/>
    <property type="match status" value="1"/>
</dbReference>
<evidence type="ECO:0000256" key="1">
    <source>
        <dbReference type="ARBA" id="ARBA00018672"/>
    </source>
</evidence>
<dbReference type="FunFam" id="1.10.10.10:FF:000018">
    <property type="entry name" value="DNA-binding response regulator ResD"/>
    <property type="match status" value="1"/>
</dbReference>
<dbReference type="GO" id="GO:0005829">
    <property type="term" value="C:cytosol"/>
    <property type="evidence" value="ECO:0007669"/>
    <property type="project" value="TreeGrafter"/>
</dbReference>
<dbReference type="GO" id="GO:0006355">
    <property type="term" value="P:regulation of DNA-templated transcription"/>
    <property type="evidence" value="ECO:0007669"/>
    <property type="project" value="InterPro"/>
</dbReference>
<dbReference type="PROSITE" id="PS50110">
    <property type="entry name" value="RESPONSE_REGULATORY"/>
    <property type="match status" value="1"/>
</dbReference>
<feature type="modified residue" description="4-aspartylphosphate" evidence="8">
    <location>
        <position position="53"/>
    </location>
</feature>
<dbReference type="PROSITE" id="PS51755">
    <property type="entry name" value="OMPR_PHOB"/>
    <property type="match status" value="1"/>
</dbReference>
<sequence length="232" mass="26656">MNRKVLIVDDERSIVDILRYNLEKNDMTAVCAYDGAEGLRLARECDPDVILLDVMLPEMDGFEVCRTLRAEGNNVPIIMITAREEETDKVFGLELGADDYITKPFSMRELLARVRTNMRRAASMAPAAPEEPGDQIRAKDITIDRTRRAVYKNGKELELTQREYELIKFLAENPGRVMSREELMGSVWQYDYFGDLRAVDVAVRRLREKLEDNPSEPVYVMTKRGAGYYFAD</sequence>
<evidence type="ECO:0000256" key="7">
    <source>
        <dbReference type="ARBA" id="ARBA00024867"/>
    </source>
</evidence>
<feature type="DNA-binding region" description="OmpR/PhoB-type" evidence="9">
    <location>
        <begin position="133"/>
        <end position="232"/>
    </location>
</feature>
<dbReference type="Pfam" id="PF00486">
    <property type="entry name" value="Trans_reg_C"/>
    <property type="match status" value="1"/>
</dbReference>
<comment type="caution">
    <text evidence="12">The sequence shown here is derived from an EMBL/GenBank/DDBJ whole genome shotgun (WGS) entry which is preliminary data.</text>
</comment>
<accession>A0A9D1DKI0</accession>
<dbReference type="InterPro" id="IPR011006">
    <property type="entry name" value="CheY-like_superfamily"/>
</dbReference>
<keyword evidence="3" id="KW-0902">Two-component regulatory system</keyword>
<keyword evidence="5 9" id="KW-0238">DNA-binding</keyword>
<evidence type="ECO:0000256" key="5">
    <source>
        <dbReference type="ARBA" id="ARBA00023125"/>
    </source>
</evidence>
<comment type="function">
    <text evidence="7">May play the central regulatory role in sporulation. It may be an element of the effector pathway responsible for the activation of sporulation genes in response to nutritional stress. Spo0A may act in concert with spo0H (a sigma factor) to control the expression of some genes that are critical to the sporulation process.</text>
</comment>
<name>A0A9D1DKI0_9FIRM</name>
<dbReference type="SUPFAM" id="SSF46894">
    <property type="entry name" value="C-terminal effector domain of the bipartite response regulators"/>
    <property type="match status" value="1"/>
</dbReference>
<evidence type="ECO:0000259" key="10">
    <source>
        <dbReference type="PROSITE" id="PS50110"/>
    </source>
</evidence>
<dbReference type="PANTHER" id="PTHR48111">
    <property type="entry name" value="REGULATOR OF RPOS"/>
    <property type="match status" value="1"/>
</dbReference>
<dbReference type="Pfam" id="PF00072">
    <property type="entry name" value="Response_reg"/>
    <property type="match status" value="1"/>
</dbReference>
<evidence type="ECO:0000256" key="8">
    <source>
        <dbReference type="PROSITE-ProRule" id="PRU00169"/>
    </source>
</evidence>